<evidence type="ECO:0000256" key="4">
    <source>
        <dbReference type="RuleBase" id="RU003476"/>
    </source>
</evidence>
<dbReference type="PROSITE" id="PS00893">
    <property type="entry name" value="NUDIX_BOX"/>
    <property type="match status" value="1"/>
</dbReference>
<gene>
    <name evidence="6" type="ORF">GGG17_03015</name>
</gene>
<evidence type="ECO:0000256" key="1">
    <source>
        <dbReference type="ARBA" id="ARBA00001946"/>
    </source>
</evidence>
<protein>
    <submittedName>
        <fullName evidence="6">DUF4031 domain-containing protein</fullName>
    </submittedName>
</protein>
<evidence type="ECO:0000256" key="3">
    <source>
        <dbReference type="ARBA" id="ARBA00022801"/>
    </source>
</evidence>
<comment type="cofactor">
    <cofactor evidence="1">
        <name>Mg(2+)</name>
        <dbReference type="ChEBI" id="CHEBI:18420"/>
    </cofactor>
</comment>
<dbReference type="CDD" id="cd02883">
    <property type="entry name" value="NUDIX_Hydrolase"/>
    <property type="match status" value="1"/>
</dbReference>
<sequence length="257" mass="29064">MTLYVDAPQWPAHGRHFAHLISDHSYAELHAFAAEVGLPPRSYDGDHYDVPQERHAEVVAAGARLVDGRELVRLLHTTGLRFRKRKGERPMGRYVDVVPTVAGPHHLDVVVSHQEPPEPTTTAAATFVFDRADRLLMVHSRARGGWEAPAGAREPGESPRAGAVREVREETGLVLDEALLRPIGYERITQSRPSPRWPHLPHCHVAIYAADLDVDGPSLTPYRTEVHDAVWVPLDEVRERCSPQFWWPVLDWFLQHR</sequence>
<evidence type="ECO:0000259" key="5">
    <source>
        <dbReference type="PROSITE" id="PS51462"/>
    </source>
</evidence>
<organism evidence="6 7">
    <name type="scientific">Arsenicicoccus cauae</name>
    <dbReference type="NCBI Taxonomy" id="2663847"/>
    <lineage>
        <taxon>Bacteria</taxon>
        <taxon>Bacillati</taxon>
        <taxon>Actinomycetota</taxon>
        <taxon>Actinomycetes</taxon>
        <taxon>Micrococcales</taxon>
        <taxon>Intrasporangiaceae</taxon>
        <taxon>Arsenicicoccus</taxon>
    </lineage>
</organism>
<dbReference type="SUPFAM" id="SSF55811">
    <property type="entry name" value="Nudix"/>
    <property type="match status" value="1"/>
</dbReference>
<evidence type="ECO:0000256" key="2">
    <source>
        <dbReference type="ARBA" id="ARBA00005582"/>
    </source>
</evidence>
<dbReference type="RefSeq" id="WP_154592306.1">
    <property type="nucleotide sequence ID" value="NZ_WLVL01000016.1"/>
</dbReference>
<dbReference type="PRINTS" id="PR00502">
    <property type="entry name" value="NUDIXFAMILY"/>
</dbReference>
<proteinExistence type="inferred from homology"/>
<dbReference type="AlphaFoldDB" id="A0A6I3I9U1"/>
<accession>A0A6I3I9U1</accession>
<dbReference type="EMBL" id="WLVL01000016">
    <property type="protein sequence ID" value="MTB70958.1"/>
    <property type="molecule type" value="Genomic_DNA"/>
</dbReference>
<evidence type="ECO:0000313" key="7">
    <source>
        <dbReference type="Proteomes" id="UP000431092"/>
    </source>
</evidence>
<dbReference type="InterPro" id="IPR025109">
    <property type="entry name" value="DUF4031"/>
</dbReference>
<dbReference type="PANTHER" id="PTHR43046">
    <property type="entry name" value="GDP-MANNOSE MANNOSYL HYDROLASE"/>
    <property type="match status" value="1"/>
</dbReference>
<keyword evidence="3 4" id="KW-0378">Hydrolase</keyword>
<dbReference type="Pfam" id="PF13223">
    <property type="entry name" value="DUF4031"/>
    <property type="match status" value="1"/>
</dbReference>
<dbReference type="Proteomes" id="UP000431092">
    <property type="component" value="Unassembled WGS sequence"/>
</dbReference>
<dbReference type="InterPro" id="IPR020476">
    <property type="entry name" value="Nudix_hydrolase"/>
</dbReference>
<reference evidence="6 7" key="1">
    <citation type="submission" date="2019-11" db="EMBL/GenBank/DDBJ databases">
        <title>Whole genome sequencing identifies a novel species of the genus Arsenicicoccus isolated from human blood.</title>
        <authorList>
            <person name="Jeong J.H."/>
            <person name="Kweon O.J."/>
            <person name="Kim H.R."/>
            <person name="Kim T.-H."/>
            <person name="Ha S.-M."/>
            <person name="Lee M.-K."/>
        </authorList>
    </citation>
    <scope>NUCLEOTIDE SEQUENCE [LARGE SCALE GENOMIC DNA]</scope>
    <source>
        <strain evidence="6 7">MKL-02</strain>
    </source>
</reference>
<dbReference type="Pfam" id="PF00293">
    <property type="entry name" value="NUDIX"/>
    <property type="match status" value="1"/>
</dbReference>
<name>A0A6I3I9U1_9MICO</name>
<keyword evidence="7" id="KW-1185">Reference proteome</keyword>
<dbReference type="Gene3D" id="3.90.79.10">
    <property type="entry name" value="Nucleoside Triphosphate Pyrophosphohydrolase"/>
    <property type="match status" value="1"/>
</dbReference>
<evidence type="ECO:0000313" key="6">
    <source>
        <dbReference type="EMBL" id="MTB70958.1"/>
    </source>
</evidence>
<feature type="domain" description="Nudix hydrolase" evidence="5">
    <location>
        <begin position="119"/>
        <end position="255"/>
    </location>
</feature>
<dbReference type="PANTHER" id="PTHR43046:SF14">
    <property type="entry name" value="MUTT_NUDIX FAMILY PROTEIN"/>
    <property type="match status" value="1"/>
</dbReference>
<dbReference type="InterPro" id="IPR020084">
    <property type="entry name" value="NUDIX_hydrolase_CS"/>
</dbReference>
<dbReference type="PROSITE" id="PS51462">
    <property type="entry name" value="NUDIX"/>
    <property type="match status" value="1"/>
</dbReference>
<comment type="similarity">
    <text evidence="2 4">Belongs to the Nudix hydrolase family.</text>
</comment>
<dbReference type="InterPro" id="IPR000086">
    <property type="entry name" value="NUDIX_hydrolase_dom"/>
</dbReference>
<dbReference type="GO" id="GO:0016787">
    <property type="term" value="F:hydrolase activity"/>
    <property type="evidence" value="ECO:0007669"/>
    <property type="project" value="UniProtKB-KW"/>
</dbReference>
<comment type="caution">
    <text evidence="6">The sequence shown here is derived from an EMBL/GenBank/DDBJ whole genome shotgun (WGS) entry which is preliminary data.</text>
</comment>
<dbReference type="InterPro" id="IPR015797">
    <property type="entry name" value="NUDIX_hydrolase-like_dom_sf"/>
</dbReference>